<dbReference type="Proteomes" id="UP000631418">
    <property type="component" value="Unassembled WGS sequence"/>
</dbReference>
<evidence type="ECO:0000313" key="1">
    <source>
        <dbReference type="EMBL" id="AJH00233.1"/>
    </source>
</evidence>
<sequence>MEYTLAMTFLTSAGEKSTLSVSGVKTTLTKDEVNALMDTIISKNVFKTKAGDLVKKSGAQVTQRQVTKYEVA</sequence>
<dbReference type="OMA" id="MEYTLAM"/>
<organism evidence="1 6">
    <name type="scientific">Clostridium beijerinckii</name>
    <name type="common">Clostridium MP</name>
    <dbReference type="NCBI Taxonomy" id="1520"/>
    <lineage>
        <taxon>Bacteria</taxon>
        <taxon>Bacillati</taxon>
        <taxon>Bacillota</taxon>
        <taxon>Clostridia</taxon>
        <taxon>Eubacteriales</taxon>
        <taxon>Clostridiaceae</taxon>
        <taxon>Clostridium</taxon>
    </lineage>
</organism>
<evidence type="ECO:0000313" key="3">
    <source>
        <dbReference type="EMBL" id="MBF7810037.1"/>
    </source>
</evidence>
<dbReference type="Proteomes" id="UP000190959">
    <property type="component" value="Unassembled WGS sequence"/>
</dbReference>
<dbReference type="Proteomes" id="UP000587880">
    <property type="component" value="Unassembled WGS sequence"/>
</dbReference>
<dbReference type="GeneID" id="66346118"/>
<reference evidence="6" key="1">
    <citation type="submission" date="2014-12" db="EMBL/GenBank/DDBJ databases">
        <title>Genome sequence of Clostridium beijerinckii strain 59B.</title>
        <authorList>
            <person name="Little G.T."/>
            <person name="Minton N.P."/>
        </authorList>
    </citation>
    <scope>NUCLEOTIDE SEQUENCE [LARGE SCALE GENOMIC DNA]</scope>
    <source>
        <strain evidence="6">59B</strain>
    </source>
</reference>
<reference evidence="5 7" key="3">
    <citation type="submission" date="2017-02" db="EMBL/GenBank/DDBJ databases">
        <title>Genome sequence of Clostridium beijerinckii Br21.</title>
        <authorList>
            <person name="Fonseca B.C."/>
            <person name="Guazzaroni M.E."/>
            <person name="Riano-Pachon D.M."/>
            <person name="Reginatto V."/>
        </authorList>
    </citation>
    <scope>NUCLEOTIDE SEQUENCE [LARGE SCALE GENOMIC DNA]</scope>
    <source>
        <strain evidence="5 7">Br21</strain>
    </source>
</reference>
<dbReference type="InterPro" id="IPR021321">
    <property type="entry name" value="DUF2922"/>
</dbReference>
<dbReference type="EMBL" id="CP010086">
    <property type="protein sequence ID" value="AJH00233.1"/>
    <property type="molecule type" value="Genomic_DNA"/>
</dbReference>
<evidence type="ECO:0000313" key="5">
    <source>
        <dbReference type="EMBL" id="OOP72288.1"/>
    </source>
</evidence>
<dbReference type="RefSeq" id="WP_012059376.1">
    <property type="nucleotide sequence ID" value="NZ_BKAK01000072.1"/>
</dbReference>
<reference evidence="4 8" key="5">
    <citation type="submission" date="2020-04" db="EMBL/GenBank/DDBJ databases">
        <authorList>
            <person name="Hitch T.C.A."/>
            <person name="Wylensek D."/>
            <person name="Clavel T."/>
        </authorList>
    </citation>
    <scope>NUCLEOTIDE SEQUENCE [LARGE SCALE GENOMIC DNA]</scope>
    <source>
        <strain evidence="4 8">WB01_NA02</strain>
    </source>
</reference>
<dbReference type="EMBL" id="MWMH01000005">
    <property type="protein sequence ID" value="OOP72288.1"/>
    <property type="molecule type" value="Genomic_DNA"/>
</dbReference>
<reference evidence="2" key="4">
    <citation type="submission" date="2020-04" db="EMBL/GenBank/DDBJ databases">
        <authorList>
            <person name="Brown S."/>
        </authorList>
    </citation>
    <scope>NUCLEOTIDE SEQUENCE</scope>
    <source>
        <strain evidence="2">DJ015</strain>
    </source>
</reference>
<dbReference type="EMBL" id="JABAGV010000041">
    <property type="protein sequence ID" value="MBC2476050.1"/>
    <property type="molecule type" value="Genomic_DNA"/>
</dbReference>
<reference evidence="1" key="2">
    <citation type="submission" date="2016-02" db="EMBL/GenBank/DDBJ databases">
        <title>Genome sequence of Clostridium beijerinckii strain 59B.</title>
        <authorList>
            <person name="Little G.T."/>
            <person name="Minton N.P."/>
        </authorList>
    </citation>
    <scope>NUCLEOTIDE SEQUENCE</scope>
    <source>
        <strain evidence="1">NCIMB 14988</strain>
    </source>
</reference>
<evidence type="ECO:0000313" key="4">
    <source>
        <dbReference type="EMBL" id="NMF07169.1"/>
    </source>
</evidence>
<evidence type="ECO:0000313" key="7">
    <source>
        <dbReference type="Proteomes" id="UP000190959"/>
    </source>
</evidence>
<dbReference type="Proteomes" id="UP001194098">
    <property type="component" value="Unassembled WGS sequence"/>
</dbReference>
<dbReference type="Pfam" id="PF11148">
    <property type="entry name" value="DUF2922"/>
    <property type="match status" value="1"/>
</dbReference>
<dbReference type="Proteomes" id="UP000031866">
    <property type="component" value="Chromosome"/>
</dbReference>
<protein>
    <submittedName>
        <fullName evidence="2">DUF2922 domain-containing protein</fullName>
    </submittedName>
</protein>
<dbReference type="EMBL" id="JABAGD010000051">
    <property type="protein sequence ID" value="NMF07169.1"/>
    <property type="molecule type" value="Genomic_DNA"/>
</dbReference>
<dbReference type="STRING" id="1520.LF65_03677"/>
<evidence type="ECO:0000313" key="2">
    <source>
        <dbReference type="EMBL" id="MBC2476050.1"/>
    </source>
</evidence>
<dbReference type="OrthoDB" id="9795264at2"/>
<name>A0A0B5QQI3_CLOBE</name>
<dbReference type="EMBL" id="JADOEF010000001">
    <property type="protein sequence ID" value="MBF7810037.1"/>
    <property type="molecule type" value="Genomic_DNA"/>
</dbReference>
<gene>
    <name evidence="5" type="ORF">CBEIBR21_15185</name>
    <name evidence="4" type="ORF">HF849_20970</name>
    <name evidence="2" type="ORF">HGI39_15365</name>
    <name evidence="3" type="ORF">IS491_15450</name>
    <name evidence="1" type="ORF">LF65_03677</name>
</gene>
<accession>A0A0B5QQI3</accession>
<evidence type="ECO:0000313" key="8">
    <source>
        <dbReference type="Proteomes" id="UP000587880"/>
    </source>
</evidence>
<dbReference type="KEGG" id="cbei:LF65_03677"/>
<dbReference type="AlphaFoldDB" id="A0A0B5QQI3"/>
<reference evidence="3" key="6">
    <citation type="submission" date="2020-11" db="EMBL/GenBank/DDBJ databases">
        <authorList>
            <person name="Thieme N."/>
            <person name="Liebl W."/>
            <person name="Zverlov V."/>
        </authorList>
    </citation>
    <scope>NUCLEOTIDE SEQUENCE</scope>
    <source>
        <strain evidence="3">NT08</strain>
    </source>
</reference>
<reference evidence="2" key="7">
    <citation type="journal article" date="2022" name="Nat. Biotechnol.">
        <title>Carbon-negative production of acetone and isopropanol by gas fermentation at industrial pilot scale.</title>
        <authorList>
            <person name="Liew F.E."/>
            <person name="Nogle R."/>
            <person name="Abdalla T."/>
            <person name="Rasor B.J."/>
            <person name="Canter C."/>
            <person name="Jensen R.O."/>
            <person name="Wang L."/>
            <person name="Strutz J."/>
            <person name="Chirania P."/>
            <person name="De Tissera S."/>
            <person name="Mueller A.P."/>
            <person name="Ruan Z."/>
            <person name="Gao A."/>
            <person name="Tran L."/>
            <person name="Engle N.L."/>
            <person name="Bromley J.C."/>
            <person name="Daniell J."/>
            <person name="Conrado R."/>
            <person name="Tschaplinski T.J."/>
            <person name="Giannone R.J."/>
            <person name="Hettich R.L."/>
            <person name="Karim A.S."/>
            <person name="Simpson S.D."/>
            <person name="Brown S.D."/>
            <person name="Leang C."/>
            <person name="Jewett M.C."/>
            <person name="Kopke M."/>
        </authorList>
    </citation>
    <scope>NUCLEOTIDE SEQUENCE</scope>
    <source>
        <strain evidence="2">DJ015</strain>
    </source>
</reference>
<evidence type="ECO:0000313" key="6">
    <source>
        <dbReference type="Proteomes" id="UP000031866"/>
    </source>
</evidence>
<proteinExistence type="predicted"/>